<evidence type="ECO:0000313" key="2">
    <source>
        <dbReference type="EMBL" id="MFC5501646.1"/>
    </source>
</evidence>
<dbReference type="PANTHER" id="PTHR43591">
    <property type="entry name" value="METHYLTRANSFERASE"/>
    <property type="match status" value="1"/>
</dbReference>
<dbReference type="SUPFAM" id="SSF53335">
    <property type="entry name" value="S-adenosyl-L-methionine-dependent methyltransferases"/>
    <property type="match status" value="1"/>
</dbReference>
<dbReference type="GO" id="GO:0008168">
    <property type="term" value="F:methyltransferase activity"/>
    <property type="evidence" value="ECO:0007669"/>
    <property type="project" value="UniProtKB-KW"/>
</dbReference>
<keyword evidence="3" id="KW-1185">Reference proteome</keyword>
<sequence>MDPDRATGDNGAKRFWNSAARENAAWYIATAFTSESAEFFASGAREVEQYLALAGVTIEPGAILVEVGCGTGRMTRHLATLAGRVKAVDISSAMLAGARKNLAGATNVDFVEVSGNGELPFDDDSVDAVFSYITMQHIPTAAPQLRYFAEALRITAPGGWVLIQFRRRGLVPRLLDWAGHLRHLLSGRRTLNRAWRGARVSEQVLRSFAGDRIRIDILRPGRRHIWVLARVS</sequence>
<dbReference type="CDD" id="cd02440">
    <property type="entry name" value="AdoMet_MTases"/>
    <property type="match status" value="1"/>
</dbReference>
<dbReference type="InterPro" id="IPR013216">
    <property type="entry name" value="Methyltransf_11"/>
</dbReference>
<accession>A0ABW0NM48</accession>
<proteinExistence type="predicted"/>
<keyword evidence="2" id="KW-0808">Transferase</keyword>
<comment type="caution">
    <text evidence="2">The sequence shown here is derived from an EMBL/GenBank/DDBJ whole genome shotgun (WGS) entry which is preliminary data.</text>
</comment>
<dbReference type="Proteomes" id="UP001596039">
    <property type="component" value="Unassembled WGS sequence"/>
</dbReference>
<gene>
    <name evidence="2" type="ORF">ACFPJ4_05240</name>
</gene>
<evidence type="ECO:0000259" key="1">
    <source>
        <dbReference type="Pfam" id="PF08241"/>
    </source>
</evidence>
<name>A0ABW0NM48_9MICO</name>
<dbReference type="Gene3D" id="3.40.50.150">
    <property type="entry name" value="Vaccinia Virus protein VP39"/>
    <property type="match status" value="1"/>
</dbReference>
<dbReference type="Pfam" id="PF08241">
    <property type="entry name" value="Methyltransf_11"/>
    <property type="match status" value="1"/>
</dbReference>
<keyword evidence="2" id="KW-0489">Methyltransferase</keyword>
<dbReference type="GO" id="GO:0032259">
    <property type="term" value="P:methylation"/>
    <property type="evidence" value="ECO:0007669"/>
    <property type="project" value="UniProtKB-KW"/>
</dbReference>
<dbReference type="InterPro" id="IPR029063">
    <property type="entry name" value="SAM-dependent_MTases_sf"/>
</dbReference>
<evidence type="ECO:0000313" key="3">
    <source>
        <dbReference type="Proteomes" id="UP001596039"/>
    </source>
</evidence>
<feature type="domain" description="Methyltransferase type 11" evidence="1">
    <location>
        <begin position="65"/>
        <end position="163"/>
    </location>
</feature>
<dbReference type="RefSeq" id="WP_386739227.1">
    <property type="nucleotide sequence ID" value="NZ_JBHSMG010000001.1"/>
</dbReference>
<reference evidence="3" key="1">
    <citation type="journal article" date="2019" name="Int. J. Syst. Evol. Microbiol.">
        <title>The Global Catalogue of Microorganisms (GCM) 10K type strain sequencing project: providing services to taxonomists for standard genome sequencing and annotation.</title>
        <authorList>
            <consortium name="The Broad Institute Genomics Platform"/>
            <consortium name="The Broad Institute Genome Sequencing Center for Infectious Disease"/>
            <person name="Wu L."/>
            <person name="Ma J."/>
        </authorList>
    </citation>
    <scope>NUCLEOTIDE SEQUENCE [LARGE SCALE GENOMIC DNA]</scope>
    <source>
        <strain evidence="3">CGMCC 4.6997</strain>
    </source>
</reference>
<dbReference type="EMBL" id="JBHSMG010000001">
    <property type="protein sequence ID" value="MFC5501646.1"/>
    <property type="molecule type" value="Genomic_DNA"/>
</dbReference>
<dbReference type="EC" id="2.1.1.-" evidence="2"/>
<organism evidence="2 3">
    <name type="scientific">Lysinimonas soli</name>
    <dbReference type="NCBI Taxonomy" id="1074233"/>
    <lineage>
        <taxon>Bacteria</taxon>
        <taxon>Bacillati</taxon>
        <taxon>Actinomycetota</taxon>
        <taxon>Actinomycetes</taxon>
        <taxon>Micrococcales</taxon>
        <taxon>Microbacteriaceae</taxon>
        <taxon>Lysinimonas</taxon>
    </lineage>
</organism>
<protein>
    <submittedName>
        <fullName evidence="2">Class I SAM-dependent methyltransferase</fullName>
        <ecNumber evidence="2">2.1.1.-</ecNumber>
    </submittedName>
</protein>